<dbReference type="Proteomes" id="UP000228934">
    <property type="component" value="Unassembled WGS sequence"/>
</dbReference>
<accession>A0A2G9S769</accession>
<evidence type="ECO:0000313" key="1">
    <source>
        <dbReference type="EMBL" id="PIO35934.1"/>
    </source>
</evidence>
<dbReference type="EMBL" id="KV926008">
    <property type="protein sequence ID" value="PIO35934.1"/>
    <property type="molecule type" value="Genomic_DNA"/>
</dbReference>
<reference evidence="2" key="1">
    <citation type="journal article" date="2017" name="Nat. Commun.">
        <title>The North American bullfrog draft genome provides insight into hormonal regulation of long noncoding RNA.</title>
        <authorList>
            <person name="Hammond S.A."/>
            <person name="Warren R.L."/>
            <person name="Vandervalk B.P."/>
            <person name="Kucuk E."/>
            <person name="Khan H."/>
            <person name="Gibb E.A."/>
            <person name="Pandoh P."/>
            <person name="Kirk H."/>
            <person name="Zhao Y."/>
            <person name="Jones M."/>
            <person name="Mungall A.J."/>
            <person name="Coope R."/>
            <person name="Pleasance S."/>
            <person name="Moore R.A."/>
            <person name="Holt R.A."/>
            <person name="Round J.M."/>
            <person name="Ohora S."/>
            <person name="Walle B.V."/>
            <person name="Veldhoen N."/>
            <person name="Helbing C.C."/>
            <person name="Birol I."/>
        </authorList>
    </citation>
    <scope>NUCLEOTIDE SEQUENCE [LARGE SCALE GENOMIC DNA]</scope>
</reference>
<keyword evidence="2" id="KW-1185">Reference proteome</keyword>
<evidence type="ECO:0000313" key="2">
    <source>
        <dbReference type="Proteomes" id="UP000228934"/>
    </source>
</evidence>
<name>A0A2G9S769_AQUCT</name>
<gene>
    <name evidence="1" type="ORF">AB205_0214370</name>
</gene>
<sequence length="82" mass="9404">MLKAMTYMDEKDLFTFHGEDTGKNFHCRFVWIEDLINTDVKLILSEPSWNYGLNDPSNCSIEGNEGSAYNKLQKQIVAGNQQ</sequence>
<dbReference type="AlphaFoldDB" id="A0A2G9S769"/>
<protein>
    <submittedName>
        <fullName evidence="1">Uncharacterized protein</fullName>
    </submittedName>
</protein>
<proteinExistence type="predicted"/>
<organism evidence="1 2">
    <name type="scientific">Aquarana catesbeiana</name>
    <name type="common">American bullfrog</name>
    <name type="synonym">Rana catesbeiana</name>
    <dbReference type="NCBI Taxonomy" id="8400"/>
    <lineage>
        <taxon>Eukaryota</taxon>
        <taxon>Metazoa</taxon>
        <taxon>Chordata</taxon>
        <taxon>Craniata</taxon>
        <taxon>Vertebrata</taxon>
        <taxon>Euteleostomi</taxon>
        <taxon>Amphibia</taxon>
        <taxon>Batrachia</taxon>
        <taxon>Anura</taxon>
        <taxon>Neobatrachia</taxon>
        <taxon>Ranoidea</taxon>
        <taxon>Ranidae</taxon>
        <taxon>Aquarana</taxon>
    </lineage>
</organism>